<gene>
    <name evidence="1" type="ORF">KQP68_05465</name>
    <name evidence="2" type="ORF">KQP74_20780</name>
</gene>
<protein>
    <submittedName>
        <fullName evidence="1">YbjN domain-containing protein</fullName>
    </submittedName>
</protein>
<dbReference type="EMBL" id="CP083685">
    <property type="protein sequence ID" value="UYU90344.1"/>
    <property type="molecule type" value="Genomic_DNA"/>
</dbReference>
<dbReference type="SUPFAM" id="SSF69635">
    <property type="entry name" value="Type III secretory system chaperone-like"/>
    <property type="match status" value="1"/>
</dbReference>
<proteinExistence type="predicted"/>
<organism evidence="1 3">
    <name type="scientific">Bacteroides thetaiotaomicron</name>
    <dbReference type="NCBI Taxonomy" id="818"/>
    <lineage>
        <taxon>Bacteria</taxon>
        <taxon>Pseudomonadati</taxon>
        <taxon>Bacteroidota</taxon>
        <taxon>Bacteroidia</taxon>
        <taxon>Bacteroidales</taxon>
        <taxon>Bacteroidaceae</taxon>
        <taxon>Bacteroides</taxon>
    </lineage>
</organism>
<dbReference type="Gene3D" id="3.30.1460.10">
    <property type="match status" value="1"/>
</dbReference>
<dbReference type="EMBL" id="CP083680">
    <property type="protein sequence ID" value="UYU67726.1"/>
    <property type="molecule type" value="Genomic_DNA"/>
</dbReference>
<reference evidence="1 3" key="1">
    <citation type="submission" date="2021-06" db="EMBL/GenBank/DDBJ databases">
        <title>Interrogation of the integrated mobile genetic elements in gut-associated Bacteroides with a consensus prediction approach.</title>
        <authorList>
            <person name="Campbell D.E."/>
            <person name="Leigh J.R."/>
            <person name="Kim T."/>
            <person name="England W."/>
            <person name="Whitaker R.J."/>
            <person name="Degnan P.H."/>
        </authorList>
    </citation>
    <scope>NUCLEOTIDE SEQUENCE [LARGE SCALE GENOMIC DNA]</scope>
    <source>
        <strain evidence="2">VPI-3443</strain>
        <strain evidence="1 3">WAL8669</strain>
    </source>
</reference>
<evidence type="ECO:0000313" key="1">
    <source>
        <dbReference type="EMBL" id="UYU67726.1"/>
    </source>
</evidence>
<accession>A0A139K3L4</accession>
<dbReference type="RefSeq" id="WP_048696444.1">
    <property type="nucleotide sequence ID" value="NZ_CAXKYH010000011.1"/>
</dbReference>
<sequence>MKQTLSFHSPIIASTQSKVDVEAFEKSTDAFEKGEHLQSFYLLLDYIDPELRSKFGNAEGTEFAVPHGSIMVYLRLEGDQLNITAPFLLLPEKGRIPLLRQVAALNLTELTLACISLQNDKLFFDFHCPVALCNPYKIYYVLEEICRIGDKYDDEFVTKFKAERIYEPKITPYDNETVDKVYEALQQSCKECMDAVKYFETERKYGYAWNILSSTLLKICYFVCPQGQLLNDLDKAITDHGREDMPLPEIVSRTKSVVTRLQEMTKEQLAADLYFVETFISDRRRSVLKNIQDNFEDTYEKAGSALESGDFIVCCLLIINKFYELYYYNNVQNDVNAVVVKAMKATSAMSWEEAAPILYEAMDNIMEGELDVDDDEEGGDEDGETMGFDTSQLQQMQQEMMQQAMQNIDMEQIQKMQQLAMENMQKMMAGMYGNNNNTEEDTNK</sequence>
<dbReference type="Proteomes" id="UP001156218">
    <property type="component" value="Chromosome"/>
</dbReference>
<dbReference type="Proteomes" id="UP001162960">
    <property type="component" value="Chromosome"/>
</dbReference>
<dbReference type="AlphaFoldDB" id="A0A139K3L4"/>
<evidence type="ECO:0000313" key="3">
    <source>
        <dbReference type="Proteomes" id="UP001156218"/>
    </source>
</evidence>
<name>A0A139K3L4_BACT4</name>
<evidence type="ECO:0000313" key="2">
    <source>
        <dbReference type="EMBL" id="UYU90344.1"/>
    </source>
</evidence>